<feature type="transmembrane region" description="Helical" evidence="7">
    <location>
        <begin position="152"/>
        <end position="175"/>
    </location>
</feature>
<evidence type="ECO:0000256" key="5">
    <source>
        <dbReference type="ARBA" id="ARBA00022989"/>
    </source>
</evidence>
<proteinExistence type="inferred from homology"/>
<feature type="transmembrane region" description="Helical" evidence="7">
    <location>
        <begin position="71"/>
        <end position="90"/>
    </location>
</feature>
<feature type="transmembrane region" description="Helical" evidence="7">
    <location>
        <begin position="29"/>
        <end position="51"/>
    </location>
</feature>
<protein>
    <submittedName>
        <fullName evidence="8">Polysulfide reductase NrfD</fullName>
    </submittedName>
</protein>
<keyword evidence="4 7" id="KW-0812">Transmembrane</keyword>
<evidence type="ECO:0000256" key="1">
    <source>
        <dbReference type="ARBA" id="ARBA00004651"/>
    </source>
</evidence>
<dbReference type="AlphaFoldDB" id="A0A849I5P2"/>
<dbReference type="GO" id="GO:0005886">
    <property type="term" value="C:plasma membrane"/>
    <property type="evidence" value="ECO:0007669"/>
    <property type="project" value="UniProtKB-SubCell"/>
</dbReference>
<dbReference type="PANTHER" id="PTHR43044:SF2">
    <property type="entry name" value="POLYSULPHIDE REDUCTASE NRFD"/>
    <property type="match status" value="1"/>
</dbReference>
<keyword evidence="9" id="KW-1185">Reference proteome</keyword>
<feature type="transmembrane region" description="Helical" evidence="7">
    <location>
        <begin position="290"/>
        <end position="312"/>
    </location>
</feature>
<comment type="subcellular location">
    <subcellularLocation>
        <location evidence="1">Cell membrane</location>
        <topology evidence="1">Multi-pass membrane protein</topology>
    </subcellularLocation>
</comment>
<feature type="transmembrane region" description="Helical" evidence="7">
    <location>
        <begin position="401"/>
        <end position="421"/>
    </location>
</feature>
<evidence type="ECO:0000256" key="2">
    <source>
        <dbReference type="ARBA" id="ARBA00008929"/>
    </source>
</evidence>
<dbReference type="InterPro" id="IPR005614">
    <property type="entry name" value="NrfD-like"/>
</dbReference>
<dbReference type="EMBL" id="JABEPP010000001">
    <property type="protein sequence ID" value="NNM71719.1"/>
    <property type="molecule type" value="Genomic_DNA"/>
</dbReference>
<keyword evidence="3" id="KW-1003">Cell membrane</keyword>
<dbReference type="Pfam" id="PF03916">
    <property type="entry name" value="NrfD"/>
    <property type="match status" value="1"/>
</dbReference>
<evidence type="ECO:0000256" key="4">
    <source>
        <dbReference type="ARBA" id="ARBA00022692"/>
    </source>
</evidence>
<dbReference type="Gene3D" id="1.20.1630.10">
    <property type="entry name" value="Formate dehydrogenase/DMSO reductase domain"/>
    <property type="match status" value="1"/>
</dbReference>
<keyword evidence="5 7" id="KW-1133">Transmembrane helix</keyword>
<feature type="transmembrane region" description="Helical" evidence="7">
    <location>
        <begin position="328"/>
        <end position="347"/>
    </location>
</feature>
<feature type="transmembrane region" description="Helical" evidence="7">
    <location>
        <begin position="250"/>
        <end position="269"/>
    </location>
</feature>
<reference evidence="8 9" key="1">
    <citation type="submission" date="2020-04" db="EMBL/GenBank/DDBJ databases">
        <title>Enterovirga sp. isolate from soil.</title>
        <authorList>
            <person name="Chea S."/>
            <person name="Kim D.-U."/>
        </authorList>
    </citation>
    <scope>NUCLEOTIDE SEQUENCE [LARGE SCALE GENOMIC DNA]</scope>
    <source>
        <strain evidence="8 9">DB1703</strain>
    </source>
</reference>
<evidence type="ECO:0000256" key="3">
    <source>
        <dbReference type="ARBA" id="ARBA00022475"/>
    </source>
</evidence>
<name>A0A849I5P2_9HYPH</name>
<feature type="transmembrane region" description="Helical" evidence="7">
    <location>
        <begin position="102"/>
        <end position="123"/>
    </location>
</feature>
<accession>A0A849I5P2</accession>
<keyword evidence="6 7" id="KW-0472">Membrane</keyword>
<evidence type="ECO:0000313" key="8">
    <source>
        <dbReference type="EMBL" id="NNM71719.1"/>
    </source>
</evidence>
<dbReference type="PANTHER" id="PTHR43044">
    <property type="match status" value="1"/>
</dbReference>
<dbReference type="RefSeq" id="WP_171217146.1">
    <property type="nucleotide sequence ID" value="NZ_JABEPP010000001.1"/>
</dbReference>
<evidence type="ECO:0000256" key="7">
    <source>
        <dbReference type="SAM" id="Phobius"/>
    </source>
</evidence>
<comment type="similarity">
    <text evidence="2">Belongs to the NrfD family.</text>
</comment>
<gene>
    <name evidence="8" type="primary">nrfD</name>
    <name evidence="8" type="ORF">HJG44_04810</name>
</gene>
<sequence length="438" mass="48346">MSGEAGTAPAARRIADAPLSPRFGPLWRLSLGLSGLLILTLAVTLGASWLRGVGVWGVNIPFVWGFDLINYAWWIGVANGASLFAAILVLRRHDLRTAVNRFAEGAALMAVLCAAMFPIIHLGRPWLFYWTFPYPATFQVWPQFRSTLTWDFWAISTHAVITSLLWYVGLIPDLATLRDRARSLRAARVYGILALGWRFSLRQWAYHQVAYRTAAILVLPLILVMQSTVAFEFASTLVPGWHDTRLPLQFVASGLTQGLATVLLVAAILRRSLELGFVIDEEDMDLLGKLVLASGLVAGYLFLDEILAAFLAEPVRREAMLNRWTGPYAGYAAAAALLAVLVPQLLWKRSLRTGLLVPVLAGIGVNAGVWCDRFSLLIGGLQKDYLPSMWRSYTPTLVETGLLAGTIGLFAALLLLFARFLPVVSMFEARHDEHMEQA</sequence>
<dbReference type="Proteomes" id="UP000564885">
    <property type="component" value="Unassembled WGS sequence"/>
</dbReference>
<feature type="transmembrane region" description="Helical" evidence="7">
    <location>
        <begin position="359"/>
        <end position="381"/>
    </location>
</feature>
<evidence type="ECO:0000256" key="6">
    <source>
        <dbReference type="ARBA" id="ARBA00023136"/>
    </source>
</evidence>
<organism evidence="8 9">
    <name type="scientific">Enterovirga aerilata</name>
    <dbReference type="NCBI Taxonomy" id="2730920"/>
    <lineage>
        <taxon>Bacteria</taxon>
        <taxon>Pseudomonadati</taxon>
        <taxon>Pseudomonadota</taxon>
        <taxon>Alphaproteobacteria</taxon>
        <taxon>Hyphomicrobiales</taxon>
        <taxon>Methylobacteriaceae</taxon>
        <taxon>Enterovirga</taxon>
    </lineage>
</organism>
<evidence type="ECO:0000313" key="9">
    <source>
        <dbReference type="Proteomes" id="UP000564885"/>
    </source>
</evidence>
<feature type="transmembrane region" description="Helical" evidence="7">
    <location>
        <begin position="209"/>
        <end position="230"/>
    </location>
</feature>
<comment type="caution">
    <text evidence="8">The sequence shown here is derived from an EMBL/GenBank/DDBJ whole genome shotgun (WGS) entry which is preliminary data.</text>
</comment>